<keyword evidence="3" id="KW-0408">Iron</keyword>
<dbReference type="RefSeq" id="WP_264712938.1">
    <property type="nucleotide sequence ID" value="NZ_JAPDNT010000003.1"/>
</dbReference>
<comment type="caution">
    <text evidence="8">The sequence shown here is derived from an EMBL/GenBank/DDBJ whole genome shotgun (WGS) entry which is preliminary data.</text>
</comment>
<evidence type="ECO:0000256" key="5">
    <source>
        <dbReference type="ARBA" id="ARBA00034078"/>
    </source>
</evidence>
<protein>
    <submittedName>
        <fullName evidence="8">Non-heme iron oxygenase ferredoxin subunit</fullName>
    </submittedName>
</protein>
<proteinExistence type="inferred from homology"/>
<evidence type="ECO:0000256" key="3">
    <source>
        <dbReference type="ARBA" id="ARBA00023004"/>
    </source>
</evidence>
<dbReference type="Gene3D" id="2.102.10.10">
    <property type="entry name" value="Rieske [2Fe-2S] iron-sulphur domain"/>
    <property type="match status" value="1"/>
</dbReference>
<dbReference type="InterPro" id="IPR017941">
    <property type="entry name" value="Rieske_2Fe-2S"/>
</dbReference>
<dbReference type="InterPro" id="IPR036922">
    <property type="entry name" value="Rieske_2Fe-2S_sf"/>
</dbReference>
<evidence type="ECO:0000256" key="4">
    <source>
        <dbReference type="ARBA" id="ARBA00023014"/>
    </source>
</evidence>
<dbReference type="PANTHER" id="PTHR21496">
    <property type="entry name" value="FERREDOXIN-RELATED"/>
    <property type="match status" value="1"/>
</dbReference>
<reference evidence="8" key="2">
    <citation type="submission" date="2022-10" db="EMBL/GenBank/DDBJ databases">
        <authorList>
            <person name="Trinh H.N."/>
        </authorList>
    </citation>
    <scope>NUCLEOTIDE SEQUENCE</scope>
    <source>
        <strain evidence="8">RN2-1</strain>
    </source>
</reference>
<evidence type="ECO:0000256" key="1">
    <source>
        <dbReference type="ARBA" id="ARBA00022714"/>
    </source>
</evidence>
<keyword evidence="1" id="KW-0001">2Fe-2S</keyword>
<dbReference type="GO" id="GO:0046872">
    <property type="term" value="F:metal ion binding"/>
    <property type="evidence" value="ECO:0007669"/>
    <property type="project" value="UniProtKB-KW"/>
</dbReference>
<dbReference type="EMBL" id="JAPDNT010000003">
    <property type="protein sequence ID" value="MCW3474311.1"/>
    <property type="molecule type" value="Genomic_DNA"/>
</dbReference>
<organism evidence="8 9">
    <name type="scientific">Limobrevibacterium gyesilva</name>
    <dbReference type="NCBI Taxonomy" id="2991712"/>
    <lineage>
        <taxon>Bacteria</taxon>
        <taxon>Pseudomonadati</taxon>
        <taxon>Pseudomonadota</taxon>
        <taxon>Alphaproteobacteria</taxon>
        <taxon>Acetobacterales</taxon>
        <taxon>Acetobacteraceae</taxon>
        <taxon>Limobrevibacterium</taxon>
    </lineage>
</organism>
<evidence type="ECO:0000256" key="2">
    <source>
        <dbReference type="ARBA" id="ARBA00022723"/>
    </source>
</evidence>
<dbReference type="AlphaFoldDB" id="A0AA41YKZ3"/>
<comment type="cofactor">
    <cofactor evidence="5">
        <name>[2Fe-2S] cluster</name>
        <dbReference type="ChEBI" id="CHEBI:190135"/>
    </cofactor>
</comment>
<dbReference type="GO" id="GO:0051537">
    <property type="term" value="F:2 iron, 2 sulfur cluster binding"/>
    <property type="evidence" value="ECO:0007669"/>
    <property type="project" value="UniProtKB-KW"/>
</dbReference>
<dbReference type="CDD" id="cd03528">
    <property type="entry name" value="Rieske_RO_ferredoxin"/>
    <property type="match status" value="1"/>
</dbReference>
<dbReference type="Proteomes" id="UP001165679">
    <property type="component" value="Unassembled WGS sequence"/>
</dbReference>
<accession>A0AA41YKZ3</accession>
<comment type="similarity">
    <text evidence="6">Belongs to the bacterial ring-hydroxylating dioxygenase ferredoxin component family.</text>
</comment>
<evidence type="ECO:0000313" key="8">
    <source>
        <dbReference type="EMBL" id="MCW3474311.1"/>
    </source>
</evidence>
<dbReference type="Pfam" id="PF00355">
    <property type="entry name" value="Rieske"/>
    <property type="match status" value="1"/>
</dbReference>
<keyword evidence="2" id="KW-0479">Metal-binding</keyword>
<evidence type="ECO:0000259" key="7">
    <source>
        <dbReference type="PROSITE" id="PS51296"/>
    </source>
</evidence>
<dbReference type="SUPFAM" id="SSF50022">
    <property type="entry name" value="ISP domain"/>
    <property type="match status" value="1"/>
</dbReference>
<gene>
    <name evidence="8" type="ORF">OL599_06930</name>
</gene>
<evidence type="ECO:0000256" key="6">
    <source>
        <dbReference type="ARBA" id="ARBA00038001"/>
    </source>
</evidence>
<sequence>MSEAGNWVRVASVDDVEEGAAIPVETMGLQLAVYRLQGGQICVTDNICTHAFALLTDGWFENGVIECALHAGQFDVRTGKGLCAPIEEDLRTYKVRVEDGEILIELPD</sequence>
<keyword evidence="9" id="KW-1185">Reference proteome</keyword>
<reference evidence="8" key="1">
    <citation type="submission" date="2022-09" db="EMBL/GenBank/DDBJ databases">
        <title>Rhodovastum sp. nov. RN2-1 isolated from soil in Seongnam, South Korea.</title>
        <authorList>
            <person name="Le N.T."/>
        </authorList>
    </citation>
    <scope>NUCLEOTIDE SEQUENCE</scope>
    <source>
        <strain evidence="8">RN2-1</strain>
    </source>
</reference>
<feature type="domain" description="Rieske" evidence="7">
    <location>
        <begin position="7"/>
        <end position="104"/>
    </location>
</feature>
<dbReference type="PANTHER" id="PTHR21496:SF0">
    <property type="entry name" value="RIESKE DOMAIN-CONTAINING PROTEIN"/>
    <property type="match status" value="1"/>
</dbReference>
<keyword evidence="4" id="KW-0411">Iron-sulfur</keyword>
<evidence type="ECO:0000313" key="9">
    <source>
        <dbReference type="Proteomes" id="UP001165679"/>
    </source>
</evidence>
<dbReference type="PROSITE" id="PS51296">
    <property type="entry name" value="RIESKE"/>
    <property type="match status" value="1"/>
</dbReference>
<name>A0AA41YKZ3_9PROT</name>